<name>G3TJM8_LOXAF</name>
<keyword evidence="4" id="KW-1185">Reference proteome</keyword>
<protein>
    <recommendedName>
        <fullName evidence="2">CIROZ beta domain-containing protein</fullName>
    </recommendedName>
</protein>
<sequence>MKCPMTTPRLGQVHVHCGSTFVQVSRPLPLENSSGQPPWLLSLRGELAASLEDASLIGLYVDINATSITIQSPRPELLQRWEVSGGQQALPGLSSQPELEVLVHIPKQRLGLVKRGFHFEETLSLRFLRVHQSSTFTVTESQDFVVVSIPAAGVLRVQQCQDGQEAPGTQAFYRVDLSLEFAEMATPVLWTVENFFQCVGSGTELPASAAMLRTAPSPQSPGPETPPAGMPSVAFSLFQAAGSAASAGLGEELMLSLSPALSLKKGLGLHLQKARPVRRSWVSTVSDFPRATHAHGPPALLGEAGLPGHFLPSAMPFSGSTGAAQTSSGSSIQVSPASKALTMHLSSGVTPPRLPLWRFKHSQVSPVSAPSVTLTESLGTVSPDQGLAQPPGSPLVLGAWSKGEMGATAPIPREPDQASEEFQPLMRPSMTGPAEKASGSCHSPRGPQKTSFIGEATGPPQKGSDSPQEGAGGHLDLWSPEPHQDIEMAGLTTQLGKVAPFTTPAGQQPGPSACPGASGPEPPGRHGVDPAEPVPPLLLPLVCGALRPLPRCTLSPQPGGGMGGGGGYTTSSPSSLQTWSLWSSTETSLPSLVELGHPSPAGQGASPQQELMEPMLAASPESQGPHIPQGITGGVFRGFLLIEPPWR</sequence>
<dbReference type="eggNOG" id="ENOG502S0MU">
    <property type="taxonomic scope" value="Eukaryota"/>
</dbReference>
<feature type="region of interest" description="Disordered" evidence="1">
    <location>
        <begin position="426"/>
        <end position="481"/>
    </location>
</feature>
<dbReference type="Pfam" id="PF15094">
    <property type="entry name" value="DUF4556"/>
    <property type="match status" value="1"/>
</dbReference>
<dbReference type="PANTHER" id="PTHR38653">
    <property type="entry name" value="GENE 572-RELATED"/>
    <property type="match status" value="1"/>
</dbReference>
<feature type="compositionally biased region" description="Low complexity" evidence="1">
    <location>
        <begin position="509"/>
        <end position="519"/>
    </location>
</feature>
<organism evidence="3 4">
    <name type="scientific">Loxodonta africana</name>
    <name type="common">African elephant</name>
    <dbReference type="NCBI Taxonomy" id="9785"/>
    <lineage>
        <taxon>Eukaryota</taxon>
        <taxon>Metazoa</taxon>
        <taxon>Chordata</taxon>
        <taxon>Craniata</taxon>
        <taxon>Vertebrata</taxon>
        <taxon>Euteleostomi</taxon>
        <taxon>Mammalia</taxon>
        <taxon>Eutheria</taxon>
        <taxon>Afrotheria</taxon>
        <taxon>Proboscidea</taxon>
        <taxon>Elephantidae</taxon>
        <taxon>Loxodonta</taxon>
    </lineage>
</organism>
<evidence type="ECO:0000259" key="2">
    <source>
        <dbReference type="Pfam" id="PF15094"/>
    </source>
</evidence>
<reference evidence="3 4" key="1">
    <citation type="submission" date="2009-06" db="EMBL/GenBank/DDBJ databases">
        <title>The Genome Sequence of Loxodonta africana (African elephant).</title>
        <authorList>
            <person name="Di Palma F."/>
            <person name="Heiman D."/>
            <person name="Young S."/>
            <person name="Johnson J."/>
            <person name="Lander E.S."/>
            <person name="Lindblad-Toh K."/>
        </authorList>
    </citation>
    <scope>NUCLEOTIDE SEQUENCE [LARGE SCALE GENOMIC DNA]</scope>
    <source>
        <strain evidence="3 4">Isolate ISIS603380</strain>
    </source>
</reference>
<dbReference type="Ensembl" id="ENSLAFT00000017830.4">
    <property type="protein sequence ID" value="ENSLAFP00000014948.4"/>
    <property type="gene ID" value="ENSLAFG00000017830.4"/>
</dbReference>
<dbReference type="HOGENOM" id="CLU_026569_0_0_1"/>
<dbReference type="Proteomes" id="UP000007646">
    <property type="component" value="Unassembled WGS sequence"/>
</dbReference>
<feature type="region of interest" description="Disordered" evidence="1">
    <location>
        <begin position="499"/>
        <end position="533"/>
    </location>
</feature>
<dbReference type="InterPro" id="IPR027956">
    <property type="entry name" value="CIROZ"/>
</dbReference>
<dbReference type="InParanoid" id="G3TJM8"/>
<evidence type="ECO:0000313" key="3">
    <source>
        <dbReference type="Ensembl" id="ENSLAFP00000014948.4"/>
    </source>
</evidence>
<evidence type="ECO:0000256" key="1">
    <source>
        <dbReference type="SAM" id="MobiDB-lite"/>
    </source>
</evidence>
<feature type="domain" description="CIROZ beta" evidence="2">
    <location>
        <begin position="94"/>
        <end position="198"/>
    </location>
</feature>
<dbReference type="OMA" id="PWAPTGQ"/>
<reference evidence="3" key="2">
    <citation type="submission" date="2025-08" db="UniProtKB">
        <authorList>
            <consortium name="Ensembl"/>
        </authorList>
    </citation>
    <scope>IDENTIFICATION</scope>
    <source>
        <strain evidence="3">Isolate ISIS603380</strain>
    </source>
</reference>
<accession>G3TJM8</accession>
<dbReference type="GeneTree" id="ENSGT00390000003592"/>
<dbReference type="PANTHER" id="PTHR38653:SF1">
    <property type="entry name" value="GENE 572-RELATED"/>
    <property type="match status" value="1"/>
</dbReference>
<dbReference type="AlphaFoldDB" id="G3TJM8"/>
<feature type="region of interest" description="Disordered" evidence="1">
    <location>
        <begin position="380"/>
        <end position="399"/>
    </location>
</feature>
<reference evidence="3" key="3">
    <citation type="submission" date="2025-09" db="UniProtKB">
        <authorList>
            <consortium name="Ensembl"/>
        </authorList>
    </citation>
    <scope>IDENTIFICATION</scope>
    <source>
        <strain evidence="3">Isolate ISIS603380</strain>
    </source>
</reference>
<evidence type="ECO:0000313" key="4">
    <source>
        <dbReference type="Proteomes" id="UP000007646"/>
    </source>
</evidence>
<dbReference type="InterPro" id="IPR049521">
    <property type="entry name" value="CIROZ_b"/>
</dbReference>
<proteinExistence type="predicted"/>